<comment type="catalytic activity">
    <reaction evidence="1">
        <text>5-oxo-L-proline + ATP + 2 H2O = L-glutamate + ADP + phosphate + H(+)</text>
        <dbReference type="Rhea" id="RHEA:10348"/>
        <dbReference type="ChEBI" id="CHEBI:15377"/>
        <dbReference type="ChEBI" id="CHEBI:15378"/>
        <dbReference type="ChEBI" id="CHEBI:29985"/>
        <dbReference type="ChEBI" id="CHEBI:30616"/>
        <dbReference type="ChEBI" id="CHEBI:43474"/>
        <dbReference type="ChEBI" id="CHEBI:58402"/>
        <dbReference type="ChEBI" id="CHEBI:456216"/>
        <dbReference type="EC" id="3.5.2.9"/>
    </reaction>
</comment>
<comment type="similarity">
    <text evidence="1">Belongs to the LamB/PxpA family.</text>
</comment>
<dbReference type="HAMAP" id="MF_00691">
    <property type="entry name" value="PxpA"/>
    <property type="match status" value="1"/>
</dbReference>
<dbReference type="InterPro" id="IPR011330">
    <property type="entry name" value="Glyco_hydro/deAcase_b/a-brl"/>
</dbReference>
<name>A0A2A6RL29_9CHLR</name>
<reference evidence="3" key="1">
    <citation type="submission" date="2017-08" db="EMBL/GenBank/DDBJ databases">
        <authorList>
            <person name="Grouzdev D.S."/>
            <person name="Gaisin V.A."/>
            <person name="Rysina M.S."/>
            <person name="Gorlenko V.M."/>
        </authorList>
    </citation>
    <scope>NUCLEOTIDE SEQUENCE [LARGE SCALE GENOMIC DNA]</scope>
    <source>
        <strain evidence="3">Kir15-3F</strain>
    </source>
</reference>
<gene>
    <name evidence="1" type="primary">pxpA</name>
    <name evidence="2" type="ORF">CJ255_07935</name>
</gene>
<proteinExistence type="inferred from homology"/>
<comment type="caution">
    <text evidence="2">The sequence shown here is derived from an EMBL/GenBank/DDBJ whole genome shotgun (WGS) entry which is preliminary data.</text>
</comment>
<dbReference type="PANTHER" id="PTHR30292:SF0">
    <property type="entry name" value="5-OXOPROLINASE SUBUNIT A"/>
    <property type="match status" value="1"/>
</dbReference>
<dbReference type="EC" id="3.5.2.9" evidence="1"/>
<protein>
    <recommendedName>
        <fullName evidence="1">5-oxoprolinase subunit A</fullName>
        <shortName evidence="1">5-OPase subunit A</shortName>
        <ecNumber evidence="1">3.5.2.9</ecNumber>
    </recommendedName>
    <alternativeName>
        <fullName evidence="1">5-oxoprolinase (ATP-hydrolyzing) subunit A</fullName>
    </alternativeName>
</protein>
<dbReference type="SUPFAM" id="SSF88713">
    <property type="entry name" value="Glycoside hydrolase/deacetylase"/>
    <property type="match status" value="1"/>
</dbReference>
<accession>A0A2A6RL29</accession>
<dbReference type="Gene3D" id="3.20.20.370">
    <property type="entry name" value="Glycoside hydrolase/deacetylase"/>
    <property type="match status" value="1"/>
</dbReference>
<sequence length="254" mass="26615">MDTIDLNCDCGEGFGPWTMGDDAALLPSVSSANIACGGHAGDPDTMRRTLRLAHTLGLNVGAHPSFPDLHGFGRRVLPMRPDELTNSILAQLGALTALAKAEGVRLHHVKPHGALYNQAAVTPTVAHALVEAVLTFDANLILVALANSALEQVGRAAGLVVAREAFADRAYEPDGTLRPRQLAGAVILDHAQNLAQTLMIVREGQVRTYDGSLIPLQAETICLHGDTPAAAARAAFLRRELEAAGVAVGGLQHG</sequence>
<dbReference type="PANTHER" id="PTHR30292">
    <property type="entry name" value="UNCHARACTERIZED PROTEIN YBGL-RELATED"/>
    <property type="match status" value="1"/>
</dbReference>
<keyword evidence="3" id="KW-1185">Reference proteome</keyword>
<keyword evidence="1" id="KW-0547">Nucleotide-binding</keyword>
<dbReference type="Proteomes" id="UP000220527">
    <property type="component" value="Unassembled WGS sequence"/>
</dbReference>
<evidence type="ECO:0000313" key="3">
    <source>
        <dbReference type="Proteomes" id="UP000220527"/>
    </source>
</evidence>
<dbReference type="Pfam" id="PF03746">
    <property type="entry name" value="LamB_YcsF"/>
    <property type="match status" value="1"/>
</dbReference>
<dbReference type="NCBIfam" id="NF003814">
    <property type="entry name" value="PRK05406.1-3"/>
    <property type="match status" value="1"/>
</dbReference>
<dbReference type="CDD" id="cd10787">
    <property type="entry name" value="LamB_YcsF_like"/>
    <property type="match status" value="1"/>
</dbReference>
<organism evidence="2 3">
    <name type="scientific">Candidatus Viridilinea mediisalina</name>
    <dbReference type="NCBI Taxonomy" id="2024553"/>
    <lineage>
        <taxon>Bacteria</taxon>
        <taxon>Bacillati</taxon>
        <taxon>Chloroflexota</taxon>
        <taxon>Chloroflexia</taxon>
        <taxon>Chloroflexales</taxon>
        <taxon>Chloroflexineae</taxon>
        <taxon>Oscillochloridaceae</taxon>
        <taxon>Candidatus Viridilinea</taxon>
    </lineage>
</organism>
<dbReference type="RefSeq" id="WP_097643551.1">
    <property type="nucleotide sequence ID" value="NZ_NQWI01000026.1"/>
</dbReference>
<dbReference type="EMBL" id="NQWI01000026">
    <property type="protein sequence ID" value="PDW03589.1"/>
    <property type="molecule type" value="Genomic_DNA"/>
</dbReference>
<evidence type="ECO:0000313" key="2">
    <source>
        <dbReference type="EMBL" id="PDW03589.1"/>
    </source>
</evidence>
<dbReference type="GO" id="GO:0005524">
    <property type="term" value="F:ATP binding"/>
    <property type="evidence" value="ECO:0007669"/>
    <property type="project" value="UniProtKB-UniRule"/>
</dbReference>
<dbReference type="OrthoDB" id="9773478at2"/>
<dbReference type="InterPro" id="IPR005501">
    <property type="entry name" value="LamB/YcsF/PxpA-like"/>
</dbReference>
<dbReference type="AlphaFoldDB" id="A0A2A6RL29"/>
<keyword evidence="1" id="KW-0378">Hydrolase</keyword>
<comment type="function">
    <text evidence="1">Catalyzes the cleavage of 5-oxoproline to form L-glutamate coupled to the hydrolysis of ATP to ADP and inorganic phosphate.</text>
</comment>
<evidence type="ECO:0000256" key="1">
    <source>
        <dbReference type="HAMAP-Rule" id="MF_00691"/>
    </source>
</evidence>
<dbReference type="NCBIfam" id="NF003816">
    <property type="entry name" value="PRK05406.1-5"/>
    <property type="match status" value="1"/>
</dbReference>
<dbReference type="GO" id="GO:0017168">
    <property type="term" value="F:5-oxoprolinase (ATP-hydrolyzing) activity"/>
    <property type="evidence" value="ECO:0007669"/>
    <property type="project" value="UniProtKB-UniRule"/>
</dbReference>
<comment type="subunit">
    <text evidence="1">Forms a complex composed of PxpA, PxpB and PxpC.</text>
</comment>
<keyword evidence="1" id="KW-0067">ATP-binding</keyword>
<dbReference type="GO" id="GO:0005975">
    <property type="term" value="P:carbohydrate metabolic process"/>
    <property type="evidence" value="ECO:0007669"/>
    <property type="project" value="InterPro"/>
</dbReference>